<evidence type="ECO:0000313" key="4">
    <source>
        <dbReference type="Proteomes" id="UP000255234"/>
    </source>
</evidence>
<proteinExistence type="predicted"/>
<accession>A0A378NT16</accession>
<gene>
    <name evidence="3" type="ORF">NCTC10571_01137</name>
</gene>
<dbReference type="SUPFAM" id="SSF69118">
    <property type="entry name" value="AhpD-like"/>
    <property type="match status" value="1"/>
</dbReference>
<dbReference type="RefSeq" id="WP_115151388.1">
    <property type="nucleotide sequence ID" value="NZ_UGPP01000001.1"/>
</dbReference>
<dbReference type="Gene3D" id="1.20.1290.10">
    <property type="entry name" value="AhpD-like"/>
    <property type="match status" value="1"/>
</dbReference>
<feature type="signal peptide" evidence="1">
    <location>
        <begin position="1"/>
        <end position="23"/>
    </location>
</feature>
<feature type="chain" id="PRO_5016789158" evidence="1">
    <location>
        <begin position="24"/>
        <end position="234"/>
    </location>
</feature>
<keyword evidence="1" id="KW-0732">Signal</keyword>
<protein>
    <submittedName>
        <fullName evidence="3">4-carboxymuconolactone decarboxylase</fullName>
    </submittedName>
</protein>
<evidence type="ECO:0000256" key="1">
    <source>
        <dbReference type="SAM" id="SignalP"/>
    </source>
</evidence>
<organism evidence="3 4">
    <name type="scientific">Megamonas hypermegale</name>
    <dbReference type="NCBI Taxonomy" id="158847"/>
    <lineage>
        <taxon>Bacteria</taxon>
        <taxon>Bacillati</taxon>
        <taxon>Bacillota</taxon>
        <taxon>Negativicutes</taxon>
        <taxon>Selenomonadales</taxon>
        <taxon>Selenomonadaceae</taxon>
        <taxon>Megamonas</taxon>
    </lineage>
</organism>
<sequence length="234" mass="25181">MKYLLSILTFCSVLFLGISSSFANYQAGSLTAKQQAIIPIASYTATGDLNNLKTAVNEGLDSGLTINETKEIMVHLYAYCGFPRALNGLATVDEVLSERQSRNIHDTMGDDATPLPANTDILALGTRVQTQLAGAPVNIASSSGIDYMLKAHLFGDLFARDILTYPEREIATISALASMNGTESQLLSHLNIGTNTGLSKTQLQDIINILDTKVNSHLAKHAQETLDNYLASSK</sequence>
<dbReference type="InterPro" id="IPR029032">
    <property type="entry name" value="AhpD-like"/>
</dbReference>
<evidence type="ECO:0000313" key="3">
    <source>
        <dbReference type="EMBL" id="STY70987.1"/>
    </source>
</evidence>
<feature type="domain" description="Carboxymuconolactone decarboxylase-like" evidence="2">
    <location>
        <begin position="23"/>
        <end position="93"/>
    </location>
</feature>
<dbReference type="Proteomes" id="UP000255234">
    <property type="component" value="Unassembled WGS sequence"/>
</dbReference>
<dbReference type="AlphaFoldDB" id="A0A378NT16"/>
<dbReference type="EMBL" id="UGPP01000001">
    <property type="protein sequence ID" value="STY70987.1"/>
    <property type="molecule type" value="Genomic_DNA"/>
</dbReference>
<reference evidence="3 4" key="1">
    <citation type="submission" date="2018-06" db="EMBL/GenBank/DDBJ databases">
        <authorList>
            <consortium name="Pathogen Informatics"/>
            <person name="Doyle S."/>
        </authorList>
    </citation>
    <scope>NUCLEOTIDE SEQUENCE [LARGE SCALE GENOMIC DNA]</scope>
    <source>
        <strain evidence="3 4">NCTC10571</strain>
    </source>
</reference>
<dbReference type="InterPro" id="IPR052512">
    <property type="entry name" value="4CMD/NDH-1_regulator"/>
</dbReference>
<dbReference type="InterPro" id="IPR003779">
    <property type="entry name" value="CMD-like"/>
</dbReference>
<dbReference type="PANTHER" id="PTHR33570">
    <property type="entry name" value="4-CARBOXYMUCONOLACTONE DECARBOXYLASE FAMILY PROTEIN"/>
    <property type="match status" value="1"/>
</dbReference>
<dbReference type="GO" id="GO:0051920">
    <property type="term" value="F:peroxiredoxin activity"/>
    <property type="evidence" value="ECO:0007669"/>
    <property type="project" value="InterPro"/>
</dbReference>
<dbReference type="Pfam" id="PF02627">
    <property type="entry name" value="CMD"/>
    <property type="match status" value="1"/>
</dbReference>
<name>A0A378NT16_9FIRM</name>
<dbReference type="PANTHER" id="PTHR33570:SF2">
    <property type="entry name" value="CARBOXYMUCONOLACTONE DECARBOXYLASE-LIKE DOMAIN-CONTAINING PROTEIN"/>
    <property type="match status" value="1"/>
</dbReference>
<evidence type="ECO:0000259" key="2">
    <source>
        <dbReference type="Pfam" id="PF02627"/>
    </source>
</evidence>